<dbReference type="FunFam" id="3.40.50.720:FF:000185">
    <property type="entry name" value="peroxisomal multifunctional enzyme type 2"/>
    <property type="match status" value="1"/>
</dbReference>
<dbReference type="EC" id="4.2.1.119" evidence="10"/>
<comment type="similarity">
    <text evidence="3 8">Belongs to the short-chain dehydrogenases/reductases (SDR) family.</text>
</comment>
<dbReference type="RefSeq" id="WP_166849861.1">
    <property type="nucleotide sequence ID" value="NZ_JAAONY010000001.1"/>
</dbReference>
<evidence type="ECO:0000256" key="7">
    <source>
        <dbReference type="ARBA" id="ARBA00023140"/>
    </source>
</evidence>
<dbReference type="PRINTS" id="PR00081">
    <property type="entry name" value="GDHRDH"/>
</dbReference>
<dbReference type="InterPro" id="IPR020904">
    <property type="entry name" value="Sc_DH/Rdtase_CS"/>
</dbReference>
<organism evidence="10 11">
    <name type="scientific">Pseudoteredinibacter isoporae</name>
    <dbReference type="NCBI Taxonomy" id="570281"/>
    <lineage>
        <taxon>Bacteria</taxon>
        <taxon>Pseudomonadati</taxon>
        <taxon>Pseudomonadota</taxon>
        <taxon>Gammaproteobacteria</taxon>
        <taxon>Cellvibrionales</taxon>
        <taxon>Cellvibrionaceae</taxon>
        <taxon>Pseudoteredinibacter</taxon>
    </lineage>
</organism>
<dbReference type="PANTHER" id="PTHR45024:SF2">
    <property type="entry name" value="SCP2 DOMAIN-CONTAINING PROTEIN"/>
    <property type="match status" value="1"/>
</dbReference>
<evidence type="ECO:0000256" key="6">
    <source>
        <dbReference type="ARBA" id="ARBA00023098"/>
    </source>
</evidence>
<evidence type="ECO:0000256" key="8">
    <source>
        <dbReference type="RuleBase" id="RU000363"/>
    </source>
</evidence>
<name>A0A7X0MV30_9GAMM</name>
<evidence type="ECO:0000256" key="1">
    <source>
        <dbReference type="ARBA" id="ARBA00004275"/>
    </source>
</evidence>
<evidence type="ECO:0000256" key="5">
    <source>
        <dbReference type="ARBA" id="ARBA00023002"/>
    </source>
</evidence>
<dbReference type="GO" id="GO:0033989">
    <property type="term" value="F:3alpha,7alpha,12alpha-trihydroxy-5beta-cholest-24-enoyl-CoA hydratase activity"/>
    <property type="evidence" value="ECO:0007669"/>
    <property type="project" value="UniProtKB-EC"/>
</dbReference>
<dbReference type="GO" id="GO:0006631">
    <property type="term" value="P:fatty acid metabolic process"/>
    <property type="evidence" value="ECO:0007669"/>
    <property type="project" value="UniProtKB-KW"/>
</dbReference>
<evidence type="ECO:0000313" key="10">
    <source>
        <dbReference type="EMBL" id="MBB6520938.1"/>
    </source>
</evidence>
<keyword evidence="7" id="KW-0576">Peroxisome</keyword>
<keyword evidence="11" id="KW-1185">Reference proteome</keyword>
<dbReference type="AlphaFoldDB" id="A0A7X0MV30"/>
<dbReference type="PROSITE" id="PS00061">
    <property type="entry name" value="ADH_SHORT"/>
    <property type="match status" value="1"/>
</dbReference>
<gene>
    <name evidence="10" type="ORF">HNR48_001216</name>
</gene>
<keyword evidence="4" id="KW-0276">Fatty acid metabolism</keyword>
<dbReference type="PANTHER" id="PTHR45024">
    <property type="entry name" value="DEHYDROGENASES, SHORT CHAIN"/>
    <property type="match status" value="1"/>
</dbReference>
<evidence type="ECO:0000256" key="2">
    <source>
        <dbReference type="ARBA" id="ARBA00005005"/>
    </source>
</evidence>
<dbReference type="InterPro" id="IPR057326">
    <property type="entry name" value="KR_dom"/>
</dbReference>
<dbReference type="InParanoid" id="A0A7X0MV30"/>
<dbReference type="Proteomes" id="UP000528457">
    <property type="component" value="Unassembled WGS sequence"/>
</dbReference>
<evidence type="ECO:0000259" key="9">
    <source>
        <dbReference type="SMART" id="SM00822"/>
    </source>
</evidence>
<comment type="subcellular location">
    <subcellularLocation>
        <location evidence="1">Peroxisome</location>
    </subcellularLocation>
</comment>
<dbReference type="Pfam" id="PF00106">
    <property type="entry name" value="adh_short"/>
    <property type="match status" value="1"/>
</dbReference>
<dbReference type="EC" id="4.2.1.107" evidence="10"/>
<dbReference type="InterPro" id="IPR002347">
    <property type="entry name" value="SDR_fam"/>
</dbReference>
<dbReference type="GO" id="GO:0018812">
    <property type="term" value="F:3-hydroxyacyl-CoA dehydratase activity"/>
    <property type="evidence" value="ECO:0007669"/>
    <property type="project" value="UniProtKB-EC"/>
</dbReference>
<reference evidence="10 11" key="1">
    <citation type="submission" date="2020-08" db="EMBL/GenBank/DDBJ databases">
        <title>Genomic Encyclopedia of Type Strains, Phase IV (KMG-IV): sequencing the most valuable type-strain genomes for metagenomic binning, comparative biology and taxonomic classification.</title>
        <authorList>
            <person name="Goeker M."/>
        </authorList>
    </citation>
    <scope>NUCLEOTIDE SEQUENCE [LARGE SCALE GENOMIC DNA]</scope>
    <source>
        <strain evidence="10 11">DSM 22368</strain>
    </source>
</reference>
<dbReference type="Gene3D" id="3.40.50.720">
    <property type="entry name" value="NAD(P)-binding Rossmann-like Domain"/>
    <property type="match status" value="1"/>
</dbReference>
<dbReference type="EMBL" id="JACHHT010000001">
    <property type="protein sequence ID" value="MBB6520938.1"/>
    <property type="molecule type" value="Genomic_DNA"/>
</dbReference>
<keyword evidence="5 10" id="KW-0560">Oxidoreductase</keyword>
<dbReference type="CDD" id="cd05353">
    <property type="entry name" value="hydroxyacyl-CoA-like_DH_SDR_c-like"/>
    <property type="match status" value="1"/>
</dbReference>
<evidence type="ECO:0000256" key="3">
    <source>
        <dbReference type="ARBA" id="ARBA00006484"/>
    </source>
</evidence>
<dbReference type="EC" id="1.1.1.35" evidence="10"/>
<dbReference type="SMART" id="SM00822">
    <property type="entry name" value="PKS_KR"/>
    <property type="match status" value="1"/>
</dbReference>
<accession>A0A7X0MV30</accession>
<protein>
    <submittedName>
        <fullName evidence="10">3-hydroxyacyl-CoA dehydrogenase/3a,7a,12a-trihydroxy-5b-cholest-24-enoyl-CoA hydratase</fullName>
        <ecNumber evidence="10">1.1.1.35</ecNumber>
        <ecNumber evidence="10">4.2.1.107</ecNumber>
        <ecNumber evidence="10">4.2.1.119</ecNumber>
    </submittedName>
</protein>
<dbReference type="InterPro" id="IPR036291">
    <property type="entry name" value="NAD(P)-bd_dom_sf"/>
</dbReference>
<sequence>MADTLKFEDRVVVVTGAGAGLGRSHALEFARRGAKVVVNDLGGSTHGEGKGSEAADKVVAEITAMGGQAVANYDSVEDGDAIIQTAIDNFDRVDVVVNNAGILRDTSFAKMTDQDWDLIYRVHVLGAYKVSKAAWPYMQEQEYGRIINTSSAAGIYGNFGQANYSTAKLGLFGLTQTLAIEGAKKNIKVNAIAPVAGSRMTETILPPEVVKALKPEFITPLVVKLCAEDNKESGGLYEVGAGWISKLQWERTQGAKFNPSEGFSAEDVADNWDQICDFTDAEKPKTANDSFVPVFTNLGIKIPGM</sequence>
<keyword evidence="10" id="KW-0456">Lyase</keyword>
<keyword evidence="6" id="KW-0443">Lipid metabolism</keyword>
<comment type="caution">
    <text evidence="10">The sequence shown here is derived from an EMBL/GenBank/DDBJ whole genome shotgun (WGS) entry which is preliminary data.</text>
</comment>
<dbReference type="InterPro" id="IPR051687">
    <property type="entry name" value="Peroxisomal_Beta-Oxidation"/>
</dbReference>
<dbReference type="Gene3D" id="1.10.287.4290">
    <property type="match status" value="1"/>
</dbReference>
<feature type="domain" description="Ketoreductase" evidence="9">
    <location>
        <begin position="10"/>
        <end position="198"/>
    </location>
</feature>
<proteinExistence type="inferred from homology"/>
<dbReference type="SUPFAM" id="SSF51735">
    <property type="entry name" value="NAD(P)-binding Rossmann-fold domains"/>
    <property type="match status" value="1"/>
</dbReference>
<dbReference type="GO" id="GO:0003857">
    <property type="term" value="F:(3S)-3-hydroxyacyl-CoA dehydrogenase (NAD+) activity"/>
    <property type="evidence" value="ECO:0007669"/>
    <property type="project" value="UniProtKB-EC"/>
</dbReference>
<comment type="pathway">
    <text evidence="2">Lipid metabolism; fatty acid beta-oxidation.</text>
</comment>
<dbReference type="PRINTS" id="PR00080">
    <property type="entry name" value="SDRFAMILY"/>
</dbReference>
<evidence type="ECO:0000256" key="4">
    <source>
        <dbReference type="ARBA" id="ARBA00022832"/>
    </source>
</evidence>
<evidence type="ECO:0000313" key="11">
    <source>
        <dbReference type="Proteomes" id="UP000528457"/>
    </source>
</evidence>